<feature type="compositionally biased region" description="Polar residues" evidence="1">
    <location>
        <begin position="159"/>
        <end position="173"/>
    </location>
</feature>
<proteinExistence type="predicted"/>
<dbReference type="Proteomes" id="UP000233556">
    <property type="component" value="Unassembled WGS sequence"/>
</dbReference>
<sequence length="181" mass="20656">MRKALWMAVEEGVHARSRELFAKLFAQEQFKQTPNQRIRASWACSMEIVFWEHETLSSLVMCLSFKISDGKEPPYQFSFKTGSQAFCQAENIGGLFVMKLYPNTDWHFGTQFPLVSCCDLEKIMLASRKDTISAKQVDLKERPQQQAEEAATHTEHQRPCTSQGGTSPAVQFTNELDIDLE</sequence>
<organism evidence="2 3">
    <name type="scientific">Limosa lapponica baueri</name>
    <dbReference type="NCBI Taxonomy" id="1758121"/>
    <lineage>
        <taxon>Eukaryota</taxon>
        <taxon>Metazoa</taxon>
        <taxon>Chordata</taxon>
        <taxon>Craniata</taxon>
        <taxon>Vertebrata</taxon>
        <taxon>Euteleostomi</taxon>
        <taxon>Archelosauria</taxon>
        <taxon>Archosauria</taxon>
        <taxon>Dinosauria</taxon>
        <taxon>Saurischia</taxon>
        <taxon>Theropoda</taxon>
        <taxon>Coelurosauria</taxon>
        <taxon>Aves</taxon>
        <taxon>Neognathae</taxon>
        <taxon>Neoaves</taxon>
        <taxon>Charadriiformes</taxon>
        <taxon>Scolopacidae</taxon>
        <taxon>Limosa</taxon>
    </lineage>
</organism>
<keyword evidence="3" id="KW-1185">Reference proteome</keyword>
<feature type="region of interest" description="Disordered" evidence="1">
    <location>
        <begin position="137"/>
        <end position="173"/>
    </location>
</feature>
<protein>
    <submittedName>
        <fullName evidence="2">Uncharacterized protein</fullName>
    </submittedName>
</protein>
<evidence type="ECO:0000313" key="2">
    <source>
        <dbReference type="EMBL" id="PKU44482.1"/>
    </source>
</evidence>
<gene>
    <name evidence="2" type="ORF">llap_5205</name>
</gene>
<evidence type="ECO:0000256" key="1">
    <source>
        <dbReference type="SAM" id="MobiDB-lite"/>
    </source>
</evidence>
<dbReference type="EMBL" id="KZ505823">
    <property type="protein sequence ID" value="PKU44482.1"/>
    <property type="molecule type" value="Genomic_DNA"/>
</dbReference>
<reference evidence="3" key="2">
    <citation type="submission" date="2017-12" db="EMBL/GenBank/DDBJ databases">
        <title>Genome sequence of the Bar-tailed Godwit (Limosa lapponica baueri).</title>
        <authorList>
            <person name="Lima N.C.B."/>
            <person name="Parody-Merino A.M."/>
            <person name="Battley P.F."/>
            <person name="Fidler A.E."/>
            <person name="Prosdocimi F."/>
        </authorList>
    </citation>
    <scope>NUCLEOTIDE SEQUENCE [LARGE SCALE GENOMIC DNA]</scope>
</reference>
<accession>A0A2I0UEK5</accession>
<evidence type="ECO:0000313" key="3">
    <source>
        <dbReference type="Proteomes" id="UP000233556"/>
    </source>
</evidence>
<reference evidence="3" key="1">
    <citation type="submission" date="2017-11" db="EMBL/GenBank/DDBJ databases">
        <authorList>
            <person name="Lima N.C."/>
            <person name="Parody-Merino A.M."/>
            <person name="Battley P.F."/>
            <person name="Fidler A.E."/>
            <person name="Prosdocimi F."/>
        </authorList>
    </citation>
    <scope>NUCLEOTIDE SEQUENCE [LARGE SCALE GENOMIC DNA]</scope>
</reference>
<dbReference type="AlphaFoldDB" id="A0A2I0UEK5"/>
<name>A0A2I0UEK5_LIMLA</name>